<keyword evidence="7" id="KW-0862">Zinc</keyword>
<feature type="domain" description="RING-type" evidence="9">
    <location>
        <begin position="177"/>
        <end position="217"/>
    </location>
</feature>
<dbReference type="Gene3D" id="3.30.40.10">
    <property type="entry name" value="Zinc/RING finger domain, C3HC4 (zinc finger)"/>
    <property type="match status" value="1"/>
</dbReference>
<evidence type="ECO:0000256" key="8">
    <source>
        <dbReference type="PROSITE-ProRule" id="PRU00175"/>
    </source>
</evidence>
<dbReference type="SMART" id="SM00184">
    <property type="entry name" value="RING"/>
    <property type="match status" value="1"/>
</dbReference>
<evidence type="ECO:0000313" key="11">
    <source>
        <dbReference type="Proteomes" id="UP000825729"/>
    </source>
</evidence>
<name>A0AAV7EH28_ARIFI</name>
<comment type="caution">
    <text evidence="10">The sequence shown here is derived from an EMBL/GenBank/DDBJ whole genome shotgun (WGS) entry which is preliminary data.</text>
</comment>
<dbReference type="PANTHER" id="PTHR46463:SF10">
    <property type="entry name" value="OS01G0926200 PROTEIN"/>
    <property type="match status" value="1"/>
</dbReference>
<dbReference type="InterPro" id="IPR001841">
    <property type="entry name" value="Znf_RING"/>
</dbReference>
<dbReference type="PANTHER" id="PTHR46463">
    <property type="entry name" value="ZINC FINGER, RING/FYVE/PHD-TYPE"/>
    <property type="match status" value="1"/>
</dbReference>
<reference evidence="10 11" key="1">
    <citation type="submission" date="2021-07" db="EMBL/GenBank/DDBJ databases">
        <title>The Aristolochia fimbriata genome: insights into angiosperm evolution, floral development and chemical biosynthesis.</title>
        <authorList>
            <person name="Jiao Y."/>
        </authorList>
    </citation>
    <scope>NUCLEOTIDE SEQUENCE [LARGE SCALE GENOMIC DNA]</scope>
    <source>
        <strain evidence="10">IBCAS-2021</strain>
        <tissue evidence="10">Leaf</tissue>
    </source>
</reference>
<dbReference type="SUPFAM" id="SSF57850">
    <property type="entry name" value="RING/U-box"/>
    <property type="match status" value="1"/>
</dbReference>
<dbReference type="Pfam" id="PF13639">
    <property type="entry name" value="zf-RING_2"/>
    <property type="match status" value="1"/>
</dbReference>
<dbReference type="PROSITE" id="PS50089">
    <property type="entry name" value="ZF_RING_2"/>
    <property type="match status" value="1"/>
</dbReference>
<evidence type="ECO:0000256" key="7">
    <source>
        <dbReference type="ARBA" id="ARBA00022833"/>
    </source>
</evidence>
<keyword evidence="4" id="KW-0479">Metal-binding</keyword>
<keyword evidence="5 8" id="KW-0863">Zinc-finger</keyword>
<keyword evidence="11" id="KW-1185">Reference proteome</keyword>
<accession>A0AAV7EH28</accession>
<gene>
    <name evidence="10" type="ORF">H6P81_013498</name>
</gene>
<evidence type="ECO:0000259" key="9">
    <source>
        <dbReference type="PROSITE" id="PS50089"/>
    </source>
</evidence>
<keyword evidence="6" id="KW-0833">Ubl conjugation pathway</keyword>
<dbReference type="EC" id="2.3.2.27" evidence="2"/>
<evidence type="ECO:0000256" key="5">
    <source>
        <dbReference type="ARBA" id="ARBA00022771"/>
    </source>
</evidence>
<proteinExistence type="predicted"/>
<sequence>MGAFCCCPCSEEFEEYAWSSSSIYRHCTCLRYFLHQLFSGYSASFQRLEGRSGASPVHGVTSLASNELSHTSVDSSISDPPVPRPVSYDADTRYSRLLRDGLVSRRDKILSHVQEESQPLRRSGSSCAEPLAVTKKWNDINCEEGCKDVYSETPEKSTKSLQGLYYIPSSSEDEDVCPTCLDEYTSENPKIVTRCSHHFHLSCIYEWMERSESCPLCGKEMEFSESP</sequence>
<dbReference type="GO" id="GO:0061630">
    <property type="term" value="F:ubiquitin protein ligase activity"/>
    <property type="evidence" value="ECO:0007669"/>
    <property type="project" value="UniProtKB-EC"/>
</dbReference>
<evidence type="ECO:0000256" key="2">
    <source>
        <dbReference type="ARBA" id="ARBA00012483"/>
    </source>
</evidence>
<evidence type="ECO:0000256" key="6">
    <source>
        <dbReference type="ARBA" id="ARBA00022786"/>
    </source>
</evidence>
<organism evidence="10 11">
    <name type="scientific">Aristolochia fimbriata</name>
    <name type="common">White veined hardy Dutchman's pipe vine</name>
    <dbReference type="NCBI Taxonomy" id="158543"/>
    <lineage>
        <taxon>Eukaryota</taxon>
        <taxon>Viridiplantae</taxon>
        <taxon>Streptophyta</taxon>
        <taxon>Embryophyta</taxon>
        <taxon>Tracheophyta</taxon>
        <taxon>Spermatophyta</taxon>
        <taxon>Magnoliopsida</taxon>
        <taxon>Magnoliidae</taxon>
        <taxon>Piperales</taxon>
        <taxon>Aristolochiaceae</taxon>
        <taxon>Aristolochia</taxon>
    </lineage>
</organism>
<dbReference type="InterPro" id="IPR013083">
    <property type="entry name" value="Znf_RING/FYVE/PHD"/>
</dbReference>
<evidence type="ECO:0000256" key="1">
    <source>
        <dbReference type="ARBA" id="ARBA00000900"/>
    </source>
</evidence>
<evidence type="ECO:0000313" key="10">
    <source>
        <dbReference type="EMBL" id="KAG9447370.1"/>
    </source>
</evidence>
<comment type="catalytic activity">
    <reaction evidence="1">
        <text>S-ubiquitinyl-[E2 ubiquitin-conjugating enzyme]-L-cysteine + [acceptor protein]-L-lysine = [E2 ubiquitin-conjugating enzyme]-L-cysteine + N(6)-ubiquitinyl-[acceptor protein]-L-lysine.</text>
        <dbReference type="EC" id="2.3.2.27"/>
    </reaction>
</comment>
<dbReference type="AlphaFoldDB" id="A0AAV7EH28"/>
<protein>
    <recommendedName>
        <fullName evidence="2">RING-type E3 ubiquitin transferase</fullName>
        <ecNumber evidence="2">2.3.2.27</ecNumber>
    </recommendedName>
</protein>
<evidence type="ECO:0000256" key="4">
    <source>
        <dbReference type="ARBA" id="ARBA00022723"/>
    </source>
</evidence>
<dbReference type="Proteomes" id="UP000825729">
    <property type="component" value="Unassembled WGS sequence"/>
</dbReference>
<dbReference type="EMBL" id="JAINDJ010000005">
    <property type="protein sequence ID" value="KAG9447370.1"/>
    <property type="molecule type" value="Genomic_DNA"/>
</dbReference>
<keyword evidence="3" id="KW-0808">Transferase</keyword>
<dbReference type="GO" id="GO:0008270">
    <property type="term" value="F:zinc ion binding"/>
    <property type="evidence" value="ECO:0007669"/>
    <property type="project" value="UniProtKB-KW"/>
</dbReference>
<dbReference type="CDD" id="cd23116">
    <property type="entry name" value="RING-H2_AIRP1-like"/>
    <property type="match status" value="1"/>
</dbReference>
<evidence type="ECO:0000256" key="3">
    <source>
        <dbReference type="ARBA" id="ARBA00022679"/>
    </source>
</evidence>